<evidence type="ECO:0000256" key="2">
    <source>
        <dbReference type="SAM" id="SignalP"/>
    </source>
</evidence>
<name>A0A5C5V9F9_9BACT</name>
<protein>
    <recommendedName>
        <fullName evidence="5">CARDB domain-containing protein</fullName>
    </recommendedName>
</protein>
<evidence type="ECO:0000256" key="1">
    <source>
        <dbReference type="SAM" id="MobiDB-lite"/>
    </source>
</evidence>
<evidence type="ECO:0008006" key="5">
    <source>
        <dbReference type="Google" id="ProtNLM"/>
    </source>
</evidence>
<dbReference type="AlphaFoldDB" id="A0A5C5V9F9"/>
<accession>A0A5C5V9F9</accession>
<comment type="caution">
    <text evidence="3">The sequence shown here is derived from an EMBL/GenBank/DDBJ whole genome shotgun (WGS) entry which is preliminary data.</text>
</comment>
<reference evidence="3 4" key="1">
    <citation type="submission" date="2019-02" db="EMBL/GenBank/DDBJ databases">
        <title>Deep-cultivation of Planctomycetes and their phenomic and genomic characterization uncovers novel biology.</title>
        <authorList>
            <person name="Wiegand S."/>
            <person name="Jogler M."/>
            <person name="Boedeker C."/>
            <person name="Pinto D."/>
            <person name="Vollmers J."/>
            <person name="Rivas-Marin E."/>
            <person name="Kohn T."/>
            <person name="Peeters S.H."/>
            <person name="Heuer A."/>
            <person name="Rast P."/>
            <person name="Oberbeckmann S."/>
            <person name="Bunk B."/>
            <person name="Jeske O."/>
            <person name="Meyerdierks A."/>
            <person name="Storesund J.E."/>
            <person name="Kallscheuer N."/>
            <person name="Luecker S."/>
            <person name="Lage O.M."/>
            <person name="Pohl T."/>
            <person name="Merkel B.J."/>
            <person name="Hornburger P."/>
            <person name="Mueller R.-W."/>
            <person name="Bruemmer F."/>
            <person name="Labrenz M."/>
            <person name="Spormann A.M."/>
            <person name="Op Den Camp H."/>
            <person name="Overmann J."/>
            <person name="Amann R."/>
            <person name="Jetten M.S.M."/>
            <person name="Mascher T."/>
            <person name="Medema M.H."/>
            <person name="Devos D.P."/>
            <person name="Kaster A.-K."/>
            <person name="Ovreas L."/>
            <person name="Rohde M."/>
            <person name="Galperin M.Y."/>
            <person name="Jogler C."/>
        </authorList>
    </citation>
    <scope>NUCLEOTIDE SEQUENCE [LARGE SCALE GENOMIC DNA]</scope>
    <source>
        <strain evidence="3 4">Enr8</strain>
    </source>
</reference>
<organism evidence="3 4">
    <name type="scientific">Blastopirellula retiformator</name>
    <dbReference type="NCBI Taxonomy" id="2527970"/>
    <lineage>
        <taxon>Bacteria</taxon>
        <taxon>Pseudomonadati</taxon>
        <taxon>Planctomycetota</taxon>
        <taxon>Planctomycetia</taxon>
        <taxon>Pirellulales</taxon>
        <taxon>Pirellulaceae</taxon>
        <taxon>Blastopirellula</taxon>
    </lineage>
</organism>
<keyword evidence="4" id="KW-1185">Reference proteome</keyword>
<evidence type="ECO:0000313" key="3">
    <source>
        <dbReference type="EMBL" id="TWT34345.1"/>
    </source>
</evidence>
<feature type="chain" id="PRO_5022883217" description="CARDB domain-containing protein" evidence="2">
    <location>
        <begin position="25"/>
        <end position="272"/>
    </location>
</feature>
<feature type="signal peptide" evidence="2">
    <location>
        <begin position="1"/>
        <end position="24"/>
    </location>
</feature>
<evidence type="ECO:0000313" key="4">
    <source>
        <dbReference type="Proteomes" id="UP000318878"/>
    </source>
</evidence>
<dbReference type="RefSeq" id="WP_146430518.1">
    <property type="nucleotide sequence ID" value="NZ_SJPF01000002.1"/>
</dbReference>
<dbReference type="Proteomes" id="UP000318878">
    <property type="component" value="Unassembled WGS sequence"/>
</dbReference>
<dbReference type="EMBL" id="SJPF01000002">
    <property type="protein sequence ID" value="TWT34345.1"/>
    <property type="molecule type" value="Genomic_DNA"/>
</dbReference>
<proteinExistence type="predicted"/>
<dbReference type="OrthoDB" id="264142at2"/>
<feature type="region of interest" description="Disordered" evidence="1">
    <location>
        <begin position="224"/>
        <end position="259"/>
    </location>
</feature>
<keyword evidence="2" id="KW-0732">Signal</keyword>
<sequence length="272" mass="28799" precursor="true">MSRLRQALMAISLFAGSAASASFAEPIAPTNAENIRTDQVLGIRSHDCGHVIHLLMNSRMLRQSGQIGFGGQMYNPHLGCWQKPGDLHLLGVCLVSDACDTAGPIYQIQLQNNSEIPVGNFRISAVAACGQIDPFSPTAVITVPRIEAGGILDLQIQLPLSCQSLHNVAGAAVPFDTLIVAIDSFDELVECDELNNILILNRAEVAPLVIEEATVTEETIDATIPAEADKAPPTDSSLTAPTAPTAPTSPMDSIDLDDLDLGDAEQTAVRLP</sequence>
<feature type="compositionally biased region" description="Low complexity" evidence="1">
    <location>
        <begin position="233"/>
        <end position="250"/>
    </location>
</feature>
<gene>
    <name evidence="3" type="ORF">Enr8_17390</name>
</gene>